<evidence type="ECO:0000256" key="5">
    <source>
        <dbReference type="ARBA" id="ARBA00022516"/>
    </source>
</evidence>
<dbReference type="PANTHER" id="PTHR21248">
    <property type="entry name" value="CARDIOLIPIN SYNTHASE"/>
    <property type="match status" value="1"/>
</dbReference>
<gene>
    <name evidence="18" type="primary">cls</name>
    <name evidence="18" type="ORF">R2601_11069</name>
</gene>
<dbReference type="InterPro" id="IPR022924">
    <property type="entry name" value="Cardiolipin_synthase"/>
</dbReference>
<keyword evidence="12 16" id="KW-0472">Membrane</keyword>
<keyword evidence="5" id="KW-0444">Lipid biosynthesis</keyword>
<dbReference type="InterPro" id="IPR027379">
    <property type="entry name" value="CLS_N"/>
</dbReference>
<dbReference type="RefSeq" id="WP_007793603.1">
    <property type="nucleotide sequence ID" value="NZ_DS022276.1"/>
</dbReference>
<keyword evidence="19" id="KW-1185">Reference proteome</keyword>
<feature type="domain" description="PLD phosphodiesterase" evidence="17">
    <location>
        <begin position="387"/>
        <end position="414"/>
    </location>
</feature>
<evidence type="ECO:0000313" key="19">
    <source>
        <dbReference type="Proteomes" id="UP000006230"/>
    </source>
</evidence>
<organism evidence="18 19">
    <name type="scientific">Salipiger bermudensis (strain DSM 26914 / JCM 13377 / KCTC 12554 / HTCC2601)</name>
    <name type="common">Pelagibaca bermudensis</name>
    <dbReference type="NCBI Taxonomy" id="314265"/>
    <lineage>
        <taxon>Bacteria</taxon>
        <taxon>Pseudomonadati</taxon>
        <taxon>Pseudomonadota</taxon>
        <taxon>Alphaproteobacteria</taxon>
        <taxon>Rhodobacterales</taxon>
        <taxon>Roseobacteraceae</taxon>
        <taxon>Salipiger</taxon>
    </lineage>
</organism>
<dbReference type="NCBIfam" id="TIGR04265">
    <property type="entry name" value="bac_cardiolipin"/>
    <property type="match status" value="1"/>
</dbReference>
<dbReference type="eggNOG" id="COG1502">
    <property type="taxonomic scope" value="Bacteria"/>
</dbReference>
<evidence type="ECO:0000256" key="8">
    <source>
        <dbReference type="ARBA" id="ARBA00022692"/>
    </source>
</evidence>
<dbReference type="STRING" id="314265.R2601_11069"/>
<feature type="transmembrane region" description="Helical" evidence="16">
    <location>
        <begin position="39"/>
        <end position="60"/>
    </location>
</feature>
<reference evidence="18 19" key="1">
    <citation type="journal article" date="2010" name="J. Bacteriol.">
        <title>Genome sequences of Pelagibaca bermudensis HTCC2601T and Maritimibacter alkaliphilus HTCC2654T, the type strains of two marine Roseobacter genera.</title>
        <authorList>
            <person name="Thrash J.C."/>
            <person name="Cho J.C."/>
            <person name="Ferriera S."/>
            <person name="Johnson J."/>
            <person name="Vergin K.L."/>
            <person name="Giovannoni S.J."/>
        </authorList>
    </citation>
    <scope>NUCLEOTIDE SEQUENCE [LARGE SCALE GENOMIC DNA]</scope>
    <source>
        <strain evidence="19">DSM 26914 / JCM 13377 / KCTC 12554 / HTCC2601</strain>
    </source>
</reference>
<accession>Q0FKY8</accession>
<dbReference type="EC" id="2.7.8.-" evidence="15"/>
<dbReference type="Gene3D" id="3.30.870.10">
    <property type="entry name" value="Endonuclease Chain A"/>
    <property type="match status" value="2"/>
</dbReference>
<feature type="transmembrane region" description="Helical" evidence="16">
    <location>
        <begin position="6"/>
        <end position="27"/>
    </location>
</feature>
<keyword evidence="6" id="KW-0964">Secreted</keyword>
<evidence type="ECO:0000256" key="3">
    <source>
        <dbReference type="ARBA" id="ARBA00004651"/>
    </source>
</evidence>
<dbReference type="Proteomes" id="UP000006230">
    <property type="component" value="Unassembled WGS sequence"/>
</dbReference>
<proteinExistence type="predicted"/>
<dbReference type="HOGENOM" id="CLU_038053_1_0_5"/>
<protein>
    <recommendedName>
        <fullName evidence="15">Cardiolipin synthase</fullName>
        <ecNumber evidence="15">2.7.8.-</ecNumber>
    </recommendedName>
</protein>
<evidence type="ECO:0000256" key="2">
    <source>
        <dbReference type="ARBA" id="ARBA00004613"/>
    </source>
</evidence>
<evidence type="ECO:0000256" key="14">
    <source>
        <dbReference type="ARBA" id="ARBA00023264"/>
    </source>
</evidence>
<dbReference type="Pfam" id="PF13091">
    <property type="entry name" value="PLDc_2"/>
    <property type="match status" value="2"/>
</dbReference>
<evidence type="ECO:0000256" key="1">
    <source>
        <dbReference type="ARBA" id="ARBA00003145"/>
    </source>
</evidence>
<evidence type="ECO:0000256" key="7">
    <source>
        <dbReference type="ARBA" id="ARBA00022679"/>
    </source>
</evidence>
<dbReference type="AlphaFoldDB" id="Q0FKY8"/>
<name>Q0FKY8_SALBH</name>
<evidence type="ECO:0000256" key="11">
    <source>
        <dbReference type="ARBA" id="ARBA00023098"/>
    </source>
</evidence>
<evidence type="ECO:0000256" key="12">
    <source>
        <dbReference type="ARBA" id="ARBA00023136"/>
    </source>
</evidence>
<comment type="function">
    <text evidence="1">Could be a virulence factor.</text>
</comment>
<evidence type="ECO:0000256" key="10">
    <source>
        <dbReference type="ARBA" id="ARBA00022989"/>
    </source>
</evidence>
<evidence type="ECO:0000256" key="13">
    <source>
        <dbReference type="ARBA" id="ARBA00023209"/>
    </source>
</evidence>
<keyword evidence="8 16" id="KW-0812">Transmembrane</keyword>
<sequence length="473" mass="52919">MFITDLRILISVLIAVLLPLAVGVAIWRVLRRARTPQGSVAWVVFLLAAPWFALPAYLLFGHHKLHGFTKRRRASHQLMKTYGAYARTVQPSRQRAAYRLYESISELKVVGGNRFELLIDGAQTFPAIHEAIDAAKSYVLVQYYTIADDDTGRALADRLIAAAERGVDVRLLYDGVGSYSLPASYRERLVEAGVTVLDPRAARGPTSRLQINFRNHRKTVIIDGEIGFTGGLNVSDTYRGLNPEFGPWRDTHLRLTGPTVAQLQLAYVEDWHWATDEALGEKLHWTPAAQEDGADAVVVPSGPVDELDSGSLFYFSAINAARERLWISSPYLVPDEEVMAALKAAALRGVDVRVLVPEVRDHWLTWLAAFTYFDELRAAGVQIWRYQPGFVHQKVVVCDDDFAGVGTANLDNRSFRLNFETMVAVFDERFAGRVAAMLEADFEVSEKLETSFDEQPLWLRAGARVTRLFSPVL</sequence>
<evidence type="ECO:0000256" key="15">
    <source>
        <dbReference type="NCBIfam" id="TIGR04265"/>
    </source>
</evidence>
<dbReference type="GO" id="GO:0005886">
    <property type="term" value="C:plasma membrane"/>
    <property type="evidence" value="ECO:0007669"/>
    <property type="project" value="UniProtKB-SubCell"/>
</dbReference>
<keyword evidence="11" id="KW-0443">Lipid metabolism</keyword>
<dbReference type="Pfam" id="PF13396">
    <property type="entry name" value="PLDc_N"/>
    <property type="match status" value="1"/>
</dbReference>
<evidence type="ECO:0000259" key="17">
    <source>
        <dbReference type="PROSITE" id="PS50035"/>
    </source>
</evidence>
<dbReference type="SUPFAM" id="SSF56024">
    <property type="entry name" value="Phospholipase D/nuclease"/>
    <property type="match status" value="2"/>
</dbReference>
<keyword evidence="10 16" id="KW-1133">Transmembrane helix</keyword>
<evidence type="ECO:0000256" key="6">
    <source>
        <dbReference type="ARBA" id="ARBA00022525"/>
    </source>
</evidence>
<dbReference type="InterPro" id="IPR001736">
    <property type="entry name" value="PLipase_D/transphosphatidylase"/>
</dbReference>
<dbReference type="GeneID" id="92504367"/>
<dbReference type="PROSITE" id="PS50035">
    <property type="entry name" value="PLD"/>
    <property type="match status" value="2"/>
</dbReference>
<dbReference type="PANTHER" id="PTHR21248:SF22">
    <property type="entry name" value="PHOSPHOLIPASE D"/>
    <property type="match status" value="1"/>
</dbReference>
<evidence type="ECO:0000256" key="9">
    <source>
        <dbReference type="ARBA" id="ARBA00022737"/>
    </source>
</evidence>
<comment type="caution">
    <text evidence="18">The sequence shown here is derived from an EMBL/GenBank/DDBJ whole genome shotgun (WGS) entry which is preliminary data.</text>
</comment>
<dbReference type="InterPro" id="IPR025202">
    <property type="entry name" value="PLD-like_dom"/>
</dbReference>
<dbReference type="GO" id="GO:0005576">
    <property type="term" value="C:extracellular region"/>
    <property type="evidence" value="ECO:0007669"/>
    <property type="project" value="UniProtKB-SubCell"/>
</dbReference>
<evidence type="ECO:0000256" key="16">
    <source>
        <dbReference type="SAM" id="Phobius"/>
    </source>
</evidence>
<keyword evidence="4" id="KW-1003">Cell membrane</keyword>
<dbReference type="EMBL" id="AATQ01000036">
    <property type="protein sequence ID" value="EAU44872.1"/>
    <property type="molecule type" value="Genomic_DNA"/>
</dbReference>
<keyword evidence="14" id="KW-1208">Phospholipid metabolism</keyword>
<keyword evidence="7 18" id="KW-0808">Transferase</keyword>
<dbReference type="OrthoDB" id="9762009at2"/>
<keyword evidence="13" id="KW-0594">Phospholipid biosynthesis</keyword>
<dbReference type="GO" id="GO:0032049">
    <property type="term" value="P:cardiolipin biosynthetic process"/>
    <property type="evidence" value="ECO:0007669"/>
    <property type="project" value="UniProtKB-UniRule"/>
</dbReference>
<keyword evidence="9" id="KW-0677">Repeat</keyword>
<evidence type="ECO:0000256" key="4">
    <source>
        <dbReference type="ARBA" id="ARBA00022475"/>
    </source>
</evidence>
<feature type="domain" description="PLD phosphodiesterase" evidence="17">
    <location>
        <begin position="211"/>
        <end position="238"/>
    </location>
</feature>
<dbReference type="SMART" id="SM00155">
    <property type="entry name" value="PLDc"/>
    <property type="match status" value="2"/>
</dbReference>
<evidence type="ECO:0000313" key="18">
    <source>
        <dbReference type="EMBL" id="EAU44872.1"/>
    </source>
</evidence>
<comment type="subcellular location">
    <subcellularLocation>
        <location evidence="3">Cell membrane</location>
        <topology evidence="3">Multi-pass membrane protein</topology>
    </subcellularLocation>
    <subcellularLocation>
        <location evidence="2">Secreted</location>
    </subcellularLocation>
</comment>
<dbReference type="GO" id="GO:0008808">
    <property type="term" value="F:cardiolipin synthase activity"/>
    <property type="evidence" value="ECO:0007669"/>
    <property type="project" value="UniProtKB-UniRule"/>
</dbReference>